<reference evidence="9" key="2">
    <citation type="submission" date="2025-08" db="UniProtKB">
        <authorList>
            <consortium name="Ensembl"/>
        </authorList>
    </citation>
    <scope>IDENTIFICATION</scope>
</reference>
<dbReference type="GO" id="GO:0009897">
    <property type="term" value="C:external side of plasma membrane"/>
    <property type="evidence" value="ECO:0007669"/>
    <property type="project" value="TreeGrafter"/>
</dbReference>
<dbReference type="EMBL" id="AFYH01199129">
    <property type="status" value="NOT_ANNOTATED_CDS"/>
    <property type="molecule type" value="Genomic_DNA"/>
</dbReference>
<evidence type="ECO:0000256" key="5">
    <source>
        <dbReference type="ARBA" id="ARBA00023136"/>
    </source>
</evidence>
<organism evidence="9 10">
    <name type="scientific">Latimeria chalumnae</name>
    <name type="common">Coelacanth</name>
    <dbReference type="NCBI Taxonomy" id="7897"/>
    <lineage>
        <taxon>Eukaryota</taxon>
        <taxon>Metazoa</taxon>
        <taxon>Chordata</taxon>
        <taxon>Craniata</taxon>
        <taxon>Vertebrata</taxon>
        <taxon>Euteleostomi</taxon>
        <taxon>Coelacanthiformes</taxon>
        <taxon>Coelacanthidae</taxon>
        <taxon>Latimeria</taxon>
    </lineage>
</organism>
<dbReference type="InParanoid" id="H2ZSB9"/>
<keyword evidence="4" id="KW-1133">Transmembrane helix</keyword>
<keyword evidence="6" id="KW-0675">Receptor</keyword>
<reference evidence="9" key="3">
    <citation type="submission" date="2025-09" db="UniProtKB">
        <authorList>
            <consortium name="Ensembl"/>
        </authorList>
    </citation>
    <scope>IDENTIFICATION</scope>
</reference>
<reference evidence="10" key="1">
    <citation type="submission" date="2011-08" db="EMBL/GenBank/DDBJ databases">
        <title>The draft genome of Latimeria chalumnae.</title>
        <authorList>
            <person name="Di Palma F."/>
            <person name="Alfoldi J."/>
            <person name="Johnson J."/>
            <person name="Berlin A."/>
            <person name="Gnerre S."/>
            <person name="Jaffe D."/>
            <person name="MacCallum I."/>
            <person name="Young S."/>
            <person name="Walker B.J."/>
            <person name="Lander E."/>
            <person name="Lindblad-Toh K."/>
        </authorList>
    </citation>
    <scope>NUCLEOTIDE SEQUENCE [LARGE SCALE GENOMIC DNA]</scope>
    <source>
        <strain evidence="10">Wild caught</strain>
    </source>
</reference>
<dbReference type="InterPro" id="IPR013783">
    <property type="entry name" value="Ig-like_fold"/>
</dbReference>
<evidence type="ECO:0000256" key="3">
    <source>
        <dbReference type="ARBA" id="ARBA00022729"/>
    </source>
</evidence>
<name>H2ZSB9_LATCH</name>
<accession>H2ZSB9</accession>
<dbReference type="Gene3D" id="2.60.40.10">
    <property type="entry name" value="Immunoglobulins"/>
    <property type="match status" value="3"/>
</dbReference>
<dbReference type="PANTHER" id="PTHR23037">
    <property type="entry name" value="CYTOKINE RECEPTOR"/>
    <property type="match status" value="1"/>
</dbReference>
<dbReference type="GeneTree" id="ENSGT00940000159971"/>
<comment type="subcellular location">
    <subcellularLocation>
        <location evidence="1">Membrane</location>
        <topology evidence="1">Single-pass type I membrane protein</topology>
    </subcellularLocation>
</comment>
<feature type="domain" description="Type I cytokine receptor cytokine-binding" evidence="8">
    <location>
        <begin position="145"/>
        <end position="238"/>
    </location>
</feature>
<protein>
    <submittedName>
        <fullName evidence="9">Interleukin 13 receptor subunit alpha 2</fullName>
    </submittedName>
</protein>
<dbReference type="InterPro" id="IPR036116">
    <property type="entry name" value="FN3_sf"/>
</dbReference>
<dbReference type="PANTHER" id="PTHR23037:SF45">
    <property type="entry name" value="INTERLEUKIN 13 RECEPTOR SUBUNIT ALPHA 2"/>
    <property type="match status" value="1"/>
</dbReference>
<evidence type="ECO:0000256" key="4">
    <source>
        <dbReference type="ARBA" id="ARBA00022989"/>
    </source>
</evidence>
<keyword evidence="10" id="KW-1185">Reference proteome</keyword>
<evidence type="ECO:0000313" key="9">
    <source>
        <dbReference type="Ensembl" id="ENSLACP00000000290.1"/>
    </source>
</evidence>
<evidence type="ECO:0000256" key="6">
    <source>
        <dbReference type="ARBA" id="ARBA00023170"/>
    </source>
</evidence>
<dbReference type="OMA" id="GPIPSQC"/>
<dbReference type="Ensembl" id="ENSLACT00000000292.1">
    <property type="protein sequence ID" value="ENSLACP00000000290.1"/>
    <property type="gene ID" value="ENSLACG00000000260.1"/>
</dbReference>
<dbReference type="AlphaFoldDB" id="H2ZSB9"/>
<dbReference type="InterPro" id="IPR003961">
    <property type="entry name" value="FN3_dom"/>
</dbReference>
<dbReference type="SUPFAM" id="SSF49265">
    <property type="entry name" value="Fibronectin type III"/>
    <property type="match status" value="3"/>
</dbReference>
<keyword evidence="5" id="KW-0472">Membrane</keyword>
<dbReference type="EMBL" id="AFYH01199130">
    <property type="status" value="NOT_ANNOTATED_CDS"/>
    <property type="molecule type" value="Genomic_DNA"/>
</dbReference>
<dbReference type="Proteomes" id="UP000008672">
    <property type="component" value="Unassembled WGS sequence"/>
</dbReference>
<gene>
    <name evidence="9" type="primary">IL13RA2</name>
</gene>
<dbReference type="Pfam" id="PF09240">
    <property type="entry name" value="IL6Ra-bind"/>
    <property type="match status" value="1"/>
</dbReference>
<evidence type="ECO:0000256" key="7">
    <source>
        <dbReference type="ARBA" id="ARBA00023180"/>
    </source>
</evidence>
<sequence>LKLHRKITMVLIDFLYSGLQKYIATYICFLFFTVVDPPTNLTIVDPGYLGKLYFQWKPPARLAGIPQCIIWYKLQYRNTNIEKWKTVITKRLSHSDGFDLDEGVNVKVQTVLKGHCTNASEVQSEWIETTLWPSLLGDSESKIHDLRCVVYNWEYMECLWQQNSIIPPNANYQLYYWHKKLNHAMQCTNYLQSNGVNVGCSFQSSELMGFTDFNICVTGSLDSMPLRSAYFTFELHNIVKPAPPNQMKMNITWPGEVTVTWTPSSGRIQPHCLEYEVQCNMLKKEGKRKKETGQIVQNKMFKIVYELP</sequence>
<dbReference type="InterPro" id="IPR015321">
    <property type="entry name" value="TypeI_recpt_CBD"/>
</dbReference>
<dbReference type="HOGENOM" id="CLU_997335_0_0_1"/>
<dbReference type="STRING" id="7897.ENSLACP00000000290"/>
<proteinExistence type="predicted"/>
<evidence type="ECO:0000259" key="8">
    <source>
        <dbReference type="Pfam" id="PF09240"/>
    </source>
</evidence>
<keyword evidence="2" id="KW-0812">Transmembrane</keyword>
<keyword evidence="3" id="KW-0732">Signal</keyword>
<dbReference type="FunCoup" id="H2ZSB9">
    <property type="interactions" value="289"/>
</dbReference>
<evidence type="ECO:0000256" key="1">
    <source>
        <dbReference type="ARBA" id="ARBA00004479"/>
    </source>
</evidence>
<dbReference type="CDD" id="cd00063">
    <property type="entry name" value="FN3"/>
    <property type="match status" value="1"/>
</dbReference>
<evidence type="ECO:0000256" key="2">
    <source>
        <dbReference type="ARBA" id="ARBA00022692"/>
    </source>
</evidence>
<dbReference type="EMBL" id="AFYH01199128">
    <property type="status" value="NOT_ANNOTATED_CDS"/>
    <property type="molecule type" value="Genomic_DNA"/>
</dbReference>
<evidence type="ECO:0000313" key="10">
    <source>
        <dbReference type="Proteomes" id="UP000008672"/>
    </source>
</evidence>
<dbReference type="eggNOG" id="ENOG502RV4W">
    <property type="taxonomic scope" value="Eukaryota"/>
</dbReference>
<keyword evidence="7" id="KW-0325">Glycoprotein</keyword>
<dbReference type="GO" id="GO:0004896">
    <property type="term" value="F:cytokine receptor activity"/>
    <property type="evidence" value="ECO:0007669"/>
    <property type="project" value="TreeGrafter"/>
</dbReference>